<feature type="transmembrane region" description="Helical" evidence="1">
    <location>
        <begin position="88"/>
        <end position="110"/>
    </location>
</feature>
<dbReference type="GO" id="GO:0000156">
    <property type="term" value="F:phosphorelay response regulator activity"/>
    <property type="evidence" value="ECO:0007669"/>
    <property type="project" value="InterPro"/>
</dbReference>
<dbReference type="PROSITE" id="PS50930">
    <property type="entry name" value="HTH_LYTTR"/>
    <property type="match status" value="1"/>
</dbReference>
<dbReference type="RefSeq" id="WP_121938082.1">
    <property type="nucleotide sequence ID" value="NZ_REFR01000010.1"/>
</dbReference>
<dbReference type="InterPro" id="IPR012379">
    <property type="entry name" value="LytTR_MHYE"/>
</dbReference>
<dbReference type="Proteomes" id="UP000271227">
    <property type="component" value="Unassembled WGS sequence"/>
</dbReference>
<name>A0A3M0CPN8_9PROT</name>
<dbReference type="SMART" id="SM00850">
    <property type="entry name" value="LytTR"/>
    <property type="match status" value="1"/>
</dbReference>
<feature type="domain" description="HTH LytTR-type" evidence="2">
    <location>
        <begin position="191"/>
        <end position="297"/>
    </location>
</feature>
<protein>
    <submittedName>
        <fullName evidence="3">LytTr DNA-binding domain-containing protein</fullName>
    </submittedName>
</protein>
<accession>A0A3M0CPN8</accession>
<dbReference type="InterPro" id="IPR046947">
    <property type="entry name" value="LytR-like"/>
</dbReference>
<dbReference type="InterPro" id="IPR007492">
    <property type="entry name" value="LytTR_DNA-bd_dom"/>
</dbReference>
<evidence type="ECO:0000313" key="3">
    <source>
        <dbReference type="EMBL" id="RMB08746.1"/>
    </source>
</evidence>
<organism evidence="3 4">
    <name type="scientific">Eilatimonas milleporae</name>
    <dbReference type="NCBI Taxonomy" id="911205"/>
    <lineage>
        <taxon>Bacteria</taxon>
        <taxon>Pseudomonadati</taxon>
        <taxon>Pseudomonadota</taxon>
        <taxon>Alphaproteobacteria</taxon>
        <taxon>Kordiimonadales</taxon>
        <taxon>Kordiimonadaceae</taxon>
        <taxon>Eilatimonas</taxon>
    </lineage>
</organism>
<comment type="caution">
    <text evidence="3">The sequence shown here is derived from an EMBL/GenBank/DDBJ whole genome shotgun (WGS) entry which is preliminary data.</text>
</comment>
<evidence type="ECO:0000259" key="2">
    <source>
        <dbReference type="PROSITE" id="PS50930"/>
    </source>
</evidence>
<keyword evidence="1" id="KW-0472">Membrane</keyword>
<keyword evidence="3" id="KW-0238">DNA-binding</keyword>
<dbReference type="Gene3D" id="2.40.50.1020">
    <property type="entry name" value="LytTr DNA-binding domain"/>
    <property type="match status" value="1"/>
</dbReference>
<reference evidence="3 4" key="1">
    <citation type="submission" date="2018-10" db="EMBL/GenBank/DDBJ databases">
        <title>Genomic Encyclopedia of Archaeal and Bacterial Type Strains, Phase II (KMG-II): from individual species to whole genera.</title>
        <authorList>
            <person name="Goeker M."/>
        </authorList>
    </citation>
    <scope>NUCLEOTIDE SEQUENCE [LARGE SCALE GENOMIC DNA]</scope>
    <source>
        <strain evidence="3 4">DSM 25217</strain>
    </source>
</reference>
<dbReference type="GO" id="GO:0003677">
    <property type="term" value="F:DNA binding"/>
    <property type="evidence" value="ECO:0007669"/>
    <property type="project" value="UniProtKB-KW"/>
</dbReference>
<dbReference type="EMBL" id="REFR01000010">
    <property type="protein sequence ID" value="RMB08746.1"/>
    <property type="molecule type" value="Genomic_DNA"/>
</dbReference>
<feature type="transmembrane region" description="Helical" evidence="1">
    <location>
        <begin position="56"/>
        <end position="76"/>
    </location>
</feature>
<dbReference type="Pfam" id="PF04397">
    <property type="entry name" value="LytTR"/>
    <property type="match status" value="1"/>
</dbReference>
<keyword evidence="1" id="KW-0812">Transmembrane</keyword>
<feature type="transmembrane region" description="Helical" evidence="1">
    <location>
        <begin position="116"/>
        <end position="137"/>
    </location>
</feature>
<evidence type="ECO:0000256" key="1">
    <source>
        <dbReference type="SAM" id="Phobius"/>
    </source>
</evidence>
<keyword evidence="1" id="KW-1133">Transmembrane helix</keyword>
<dbReference type="PANTHER" id="PTHR37299">
    <property type="entry name" value="TRANSCRIPTIONAL REGULATOR-RELATED"/>
    <property type="match status" value="1"/>
</dbReference>
<dbReference type="PANTHER" id="PTHR37299:SF1">
    <property type="entry name" value="STAGE 0 SPORULATION PROTEIN A HOMOLOG"/>
    <property type="match status" value="1"/>
</dbReference>
<gene>
    <name evidence="3" type="ORF">BXY39_1386</name>
</gene>
<evidence type="ECO:0000313" key="4">
    <source>
        <dbReference type="Proteomes" id="UP000271227"/>
    </source>
</evidence>
<sequence length="299" mass="33114">MPDFSLARTLSDRTLSDRWAALVIVTVTLLSFFVLASSEAQDARAASAGTNPIEPWLAQAASHIAILAVVPIIPALLSRIRFDRGRRVHALCGLALGCVLFSVGHVLLMVGIRKLLWPWFMGGAYVFGLFDPFVWLYEFRKDAYTFVLQVGVFWSFRHFETLRADGEALRAQIVRQTVRQAVQPAAPALPLSLKSGGRTVHLDPDEILWAKSASNYVEIHTGSAMHLVRLTLTELHDMLGAPDPCHIRIHRSYLVSRREIVETVPTRDGRATVKLRSGVTLPVGRAFRPHLAAALTPDP</sequence>
<proteinExistence type="predicted"/>
<dbReference type="PIRSF" id="PIRSF031767">
    <property type="entry name" value="MHYE_LytTR"/>
    <property type="match status" value="1"/>
</dbReference>
<dbReference type="AlphaFoldDB" id="A0A3M0CPN8"/>
<dbReference type="InParanoid" id="A0A3M0CPN8"/>
<keyword evidence="4" id="KW-1185">Reference proteome</keyword>
<dbReference type="OrthoDB" id="9781059at2"/>